<dbReference type="AlphaFoldDB" id="A0A5B7I2A9"/>
<keyword evidence="2" id="KW-1185">Reference proteome</keyword>
<proteinExistence type="predicted"/>
<evidence type="ECO:0000313" key="1">
    <source>
        <dbReference type="EMBL" id="MPC75577.1"/>
    </source>
</evidence>
<organism evidence="1 2">
    <name type="scientific">Portunus trituberculatus</name>
    <name type="common">Swimming crab</name>
    <name type="synonym">Neptunus trituberculatus</name>
    <dbReference type="NCBI Taxonomy" id="210409"/>
    <lineage>
        <taxon>Eukaryota</taxon>
        <taxon>Metazoa</taxon>
        <taxon>Ecdysozoa</taxon>
        <taxon>Arthropoda</taxon>
        <taxon>Crustacea</taxon>
        <taxon>Multicrustacea</taxon>
        <taxon>Malacostraca</taxon>
        <taxon>Eumalacostraca</taxon>
        <taxon>Eucarida</taxon>
        <taxon>Decapoda</taxon>
        <taxon>Pleocyemata</taxon>
        <taxon>Brachyura</taxon>
        <taxon>Eubrachyura</taxon>
        <taxon>Portunoidea</taxon>
        <taxon>Portunidae</taxon>
        <taxon>Portuninae</taxon>
        <taxon>Portunus</taxon>
    </lineage>
</organism>
<dbReference type="Proteomes" id="UP000324222">
    <property type="component" value="Unassembled WGS sequence"/>
</dbReference>
<dbReference type="EMBL" id="VSRR010041436">
    <property type="protein sequence ID" value="MPC75577.1"/>
    <property type="molecule type" value="Genomic_DNA"/>
</dbReference>
<sequence length="110" mass="12778">MEEGEKGRLSPHTAPPNTERLRLKDEFTVRLDNPAPVFSTAAMGWREEVKVGEVRKRREGRKVRGGMHVYEQGYSSIYVLKYSHSSLSLQDLIRIYILIFFLVIAERKKI</sequence>
<evidence type="ECO:0000313" key="2">
    <source>
        <dbReference type="Proteomes" id="UP000324222"/>
    </source>
</evidence>
<reference evidence="1 2" key="1">
    <citation type="submission" date="2019-05" db="EMBL/GenBank/DDBJ databases">
        <title>Another draft genome of Portunus trituberculatus and its Hox gene families provides insights of decapod evolution.</title>
        <authorList>
            <person name="Jeong J.-H."/>
            <person name="Song I."/>
            <person name="Kim S."/>
            <person name="Choi T."/>
            <person name="Kim D."/>
            <person name="Ryu S."/>
            <person name="Kim W."/>
        </authorList>
    </citation>
    <scope>NUCLEOTIDE SEQUENCE [LARGE SCALE GENOMIC DNA]</scope>
    <source>
        <tissue evidence="1">Muscle</tissue>
    </source>
</reference>
<protein>
    <submittedName>
        <fullName evidence="1">Uncharacterized protein</fullName>
    </submittedName>
</protein>
<name>A0A5B7I2A9_PORTR</name>
<comment type="caution">
    <text evidence="1">The sequence shown here is derived from an EMBL/GenBank/DDBJ whole genome shotgun (WGS) entry which is preliminary data.</text>
</comment>
<accession>A0A5B7I2A9</accession>
<gene>
    <name evidence="1" type="ORF">E2C01_069967</name>
</gene>